<dbReference type="EMBL" id="BHVP01000087">
    <property type="protein sequence ID" value="GCA76725.1"/>
    <property type="molecule type" value="Genomic_DNA"/>
</dbReference>
<gene>
    <name evidence="1" type="ORF">MiTe_03574</name>
</gene>
<proteinExistence type="predicted"/>
<accession>A0A5A5RP68</accession>
<reference evidence="1 2" key="1">
    <citation type="submission" date="2018-09" db="EMBL/GenBank/DDBJ databases">
        <title>Evolutionary history of phycoerythrin pigmentation in the water bloom-forming cyanobacterium Microcystis aeruginosa.</title>
        <authorList>
            <person name="Tanabe Y."/>
            <person name="Tanabe Y."/>
            <person name="Yamaguchi H."/>
        </authorList>
    </citation>
    <scope>NUCLEOTIDE SEQUENCE [LARGE SCALE GENOMIC DNA]</scope>
    <source>
        <strain evidence="1 2">NIES-2520</strain>
    </source>
</reference>
<name>A0A5A5RP68_MICAE</name>
<protein>
    <submittedName>
        <fullName evidence="1">Uncharacterized protein</fullName>
    </submittedName>
</protein>
<comment type="caution">
    <text evidence="1">The sequence shown here is derived from an EMBL/GenBank/DDBJ whole genome shotgun (WGS) entry which is preliminary data.</text>
</comment>
<dbReference type="Proteomes" id="UP000324917">
    <property type="component" value="Unassembled WGS sequence"/>
</dbReference>
<organism evidence="1 2">
    <name type="scientific">Microcystis aeruginosa NIES-2520</name>
    <dbReference type="NCBI Taxonomy" id="2303982"/>
    <lineage>
        <taxon>Bacteria</taxon>
        <taxon>Bacillati</taxon>
        <taxon>Cyanobacteriota</taxon>
        <taxon>Cyanophyceae</taxon>
        <taxon>Oscillatoriophycideae</taxon>
        <taxon>Chroococcales</taxon>
        <taxon>Microcystaceae</taxon>
        <taxon>Microcystis</taxon>
    </lineage>
</organism>
<sequence length="47" mass="5447">MQSPTITGPLDDFLQQPNIEASPAWEFIHGQAQQKPIPTLFHRKFWV</sequence>
<dbReference type="AlphaFoldDB" id="A0A5A5RP68"/>
<evidence type="ECO:0000313" key="1">
    <source>
        <dbReference type="EMBL" id="GCA76725.1"/>
    </source>
</evidence>
<evidence type="ECO:0000313" key="2">
    <source>
        <dbReference type="Proteomes" id="UP000324917"/>
    </source>
</evidence>